<feature type="domain" description="RagB/SusD" evidence="7">
    <location>
        <begin position="366"/>
        <end position="454"/>
    </location>
</feature>
<dbReference type="EMBL" id="AP027268">
    <property type="protein sequence ID" value="BDW93491.1"/>
    <property type="molecule type" value="Genomic_DNA"/>
</dbReference>
<evidence type="ECO:0000256" key="1">
    <source>
        <dbReference type="ARBA" id="ARBA00004442"/>
    </source>
</evidence>
<evidence type="ECO:0000256" key="4">
    <source>
        <dbReference type="ARBA" id="ARBA00023136"/>
    </source>
</evidence>
<dbReference type="AlphaFoldDB" id="A0AA48HSB4"/>
<organism evidence="9 10">
    <name type="scientific">Flagellimonas marinaquae</name>
    <dbReference type="NCBI Taxonomy" id="254955"/>
    <lineage>
        <taxon>Bacteria</taxon>
        <taxon>Pseudomonadati</taxon>
        <taxon>Bacteroidota</taxon>
        <taxon>Flavobacteriia</taxon>
        <taxon>Flavobacteriales</taxon>
        <taxon>Flavobacteriaceae</taxon>
        <taxon>Flagellimonas</taxon>
    </lineage>
</organism>
<keyword evidence="10" id="KW-1185">Reference proteome</keyword>
<dbReference type="PROSITE" id="PS51257">
    <property type="entry name" value="PROKAR_LIPOPROTEIN"/>
    <property type="match status" value="1"/>
</dbReference>
<keyword evidence="3 6" id="KW-0732">Signal</keyword>
<keyword evidence="4" id="KW-0472">Membrane</keyword>
<dbReference type="InterPro" id="IPR012944">
    <property type="entry name" value="SusD_RagB_dom"/>
</dbReference>
<sequence length="489" mass="55834">MKAFIQKILMTLLVGMLVIACSDDWLDETSNAKITADQQFSDEDGFKDALMGVYLGMTSPKLYAKDMTWNLVDLLAQQYATLPSLALYDEVQQFNYRGPQATDQVDALWIRSYNILANINLALEYIDDNQEVLNPINYAIIKGELLGLRVFVHLDLMRLYGYGNLEERQNLMGEYTIPYVVNFDKDLVAPMTYAQTFDRMQEDIDMALELLKEDPIYQDENRPADYYLEVNRTGFYENREQRMNYYAVKALEARKLLWEGNTSDAAVAAEAVIANSGATLIQSDSYPIAGDPILYQEVLFCLDINGFADIVNPILTASDDGTNYDAIYLTTQMADSIFETDQVNIGLADVRFNTLLKSETRGLVSTKLIQSGTNNPNQMPLIKLPEMYYIAAEHYWASENLEQAITYLNTVRSSRGILDSIPLDSDSETVWEELRKEYRKEFISEGQLFYFYKRTGETEIPFLSETVELNDEIYVLPYPDSEAQFVGQN</sequence>
<evidence type="ECO:0000259" key="7">
    <source>
        <dbReference type="Pfam" id="PF07980"/>
    </source>
</evidence>
<evidence type="ECO:0000256" key="2">
    <source>
        <dbReference type="ARBA" id="ARBA00006275"/>
    </source>
</evidence>
<evidence type="ECO:0000256" key="3">
    <source>
        <dbReference type="ARBA" id="ARBA00022729"/>
    </source>
</evidence>
<dbReference type="Gene3D" id="1.25.40.390">
    <property type="match status" value="1"/>
</dbReference>
<evidence type="ECO:0008006" key="11">
    <source>
        <dbReference type="Google" id="ProtNLM"/>
    </source>
</evidence>
<dbReference type="Pfam" id="PF14322">
    <property type="entry name" value="SusD-like_3"/>
    <property type="match status" value="1"/>
</dbReference>
<dbReference type="InterPro" id="IPR033985">
    <property type="entry name" value="SusD-like_N"/>
</dbReference>
<accession>A0AA48HSB4</accession>
<reference evidence="9 10" key="1">
    <citation type="submission" date="2023-01" db="EMBL/GenBank/DDBJ databases">
        <title>Complete genome sequence of Muricauda aquimarina strain IFOP_LL357.</title>
        <authorList>
            <person name="Gajardo G."/>
            <person name="Ueki S."/>
            <person name="Maruyama F."/>
        </authorList>
    </citation>
    <scope>NUCLEOTIDE SEQUENCE [LARGE SCALE GENOMIC DNA]</scope>
    <source>
        <strain evidence="9 10">IFOP_LL357</strain>
    </source>
</reference>
<keyword evidence="5" id="KW-0998">Cell outer membrane</keyword>
<feature type="signal peptide" evidence="6">
    <location>
        <begin position="1"/>
        <end position="22"/>
    </location>
</feature>
<dbReference type="RefSeq" id="WP_224834957.1">
    <property type="nucleotide sequence ID" value="NZ_AP027268.1"/>
</dbReference>
<dbReference type="GO" id="GO:0009279">
    <property type="term" value="C:cell outer membrane"/>
    <property type="evidence" value="ECO:0007669"/>
    <property type="project" value="UniProtKB-SubCell"/>
</dbReference>
<evidence type="ECO:0000256" key="5">
    <source>
        <dbReference type="ARBA" id="ARBA00023237"/>
    </source>
</evidence>
<dbReference type="SUPFAM" id="SSF48452">
    <property type="entry name" value="TPR-like"/>
    <property type="match status" value="1"/>
</dbReference>
<evidence type="ECO:0000259" key="8">
    <source>
        <dbReference type="Pfam" id="PF14322"/>
    </source>
</evidence>
<proteinExistence type="inferred from homology"/>
<evidence type="ECO:0000256" key="6">
    <source>
        <dbReference type="SAM" id="SignalP"/>
    </source>
</evidence>
<comment type="subcellular location">
    <subcellularLocation>
        <location evidence="1">Cell outer membrane</location>
    </subcellularLocation>
</comment>
<protein>
    <recommendedName>
        <fullName evidence="11">RagB/SusD family nutrient uptake outer membrane protein</fullName>
    </recommendedName>
</protein>
<dbReference type="InterPro" id="IPR011990">
    <property type="entry name" value="TPR-like_helical_dom_sf"/>
</dbReference>
<name>A0AA48HSB4_9FLAO</name>
<gene>
    <name evidence="9" type="ORF">MACH07_23230</name>
</gene>
<evidence type="ECO:0000313" key="9">
    <source>
        <dbReference type="EMBL" id="BDW93491.1"/>
    </source>
</evidence>
<dbReference type="Proteomes" id="UP001330184">
    <property type="component" value="Chromosome"/>
</dbReference>
<feature type="chain" id="PRO_5045192231" description="RagB/SusD family nutrient uptake outer membrane protein" evidence="6">
    <location>
        <begin position="23"/>
        <end position="489"/>
    </location>
</feature>
<dbReference type="Pfam" id="PF07980">
    <property type="entry name" value="SusD_RagB"/>
    <property type="match status" value="1"/>
</dbReference>
<evidence type="ECO:0000313" key="10">
    <source>
        <dbReference type="Proteomes" id="UP001330184"/>
    </source>
</evidence>
<comment type="similarity">
    <text evidence="2">Belongs to the SusD family.</text>
</comment>
<feature type="domain" description="SusD-like N-terminal" evidence="8">
    <location>
        <begin position="24"/>
        <end position="215"/>
    </location>
</feature>